<dbReference type="AlphaFoldDB" id="A0A1B3B7M3"/>
<name>A0A1B3B7M3_9GAMM</name>
<dbReference type="RefSeq" id="WP_068988289.1">
    <property type="nucleotide sequence ID" value="NZ_CP012418.1"/>
</dbReference>
<dbReference type="EMBL" id="CP012418">
    <property type="protein sequence ID" value="AOE48795.1"/>
    <property type="molecule type" value="Genomic_DNA"/>
</dbReference>
<evidence type="ECO:0000256" key="1">
    <source>
        <dbReference type="SAM" id="Phobius"/>
    </source>
</evidence>
<evidence type="ECO:0000313" key="2">
    <source>
        <dbReference type="EMBL" id="AOE48795.1"/>
    </source>
</evidence>
<keyword evidence="3" id="KW-1185">Reference proteome</keyword>
<dbReference type="KEGG" id="ksd:KS2013_63"/>
<keyword evidence="1" id="KW-0472">Membrane</keyword>
<gene>
    <name evidence="2" type="ORF">KS2013_63</name>
</gene>
<feature type="transmembrane region" description="Helical" evidence="1">
    <location>
        <begin position="53"/>
        <end position="73"/>
    </location>
</feature>
<sequence>MPNNDNTCWFCEKRVTEQIYQVNVKKDDAREIIKVPACESCQTIHQKVVKHSLIIFFTIAVGGAVATMLYILASSTEFSGSGISIGAGIALAWSIPALFIAFLWNKKLSKGVKPQRKILQYPPLKDKLDSGYQVAPLP</sequence>
<proteinExistence type="predicted"/>
<reference evidence="3" key="1">
    <citation type="submission" date="2015-08" db="EMBL/GenBank/DDBJ databases">
        <authorList>
            <person name="Kim K.M."/>
        </authorList>
    </citation>
    <scope>NUCLEOTIDE SEQUENCE [LARGE SCALE GENOMIC DNA]</scope>
    <source>
        <strain evidence="3">KCTC 23892</strain>
    </source>
</reference>
<dbReference type="STRING" id="1144748.KS2013_63"/>
<dbReference type="Proteomes" id="UP000094147">
    <property type="component" value="Chromosome"/>
</dbReference>
<feature type="transmembrane region" description="Helical" evidence="1">
    <location>
        <begin position="85"/>
        <end position="104"/>
    </location>
</feature>
<organism evidence="2 3">
    <name type="scientific">Kangiella sediminilitoris</name>
    <dbReference type="NCBI Taxonomy" id="1144748"/>
    <lineage>
        <taxon>Bacteria</taxon>
        <taxon>Pseudomonadati</taxon>
        <taxon>Pseudomonadota</taxon>
        <taxon>Gammaproteobacteria</taxon>
        <taxon>Kangiellales</taxon>
        <taxon>Kangiellaceae</taxon>
        <taxon>Kangiella</taxon>
    </lineage>
</organism>
<keyword evidence="1" id="KW-1133">Transmembrane helix</keyword>
<evidence type="ECO:0000313" key="3">
    <source>
        <dbReference type="Proteomes" id="UP000094147"/>
    </source>
</evidence>
<keyword evidence="1" id="KW-0812">Transmembrane</keyword>
<protein>
    <submittedName>
        <fullName evidence="2">Uncharacterized protein</fullName>
    </submittedName>
</protein>
<accession>A0A1B3B7M3</accession>